<feature type="compositionally biased region" description="Polar residues" evidence="2">
    <location>
        <begin position="1874"/>
        <end position="1884"/>
    </location>
</feature>
<dbReference type="PANTHER" id="PTHR40641">
    <property type="entry name" value="INVOLUCRIN REPEAT PROTEIN (AFU_ORTHOLOGUE AFUA_2G08060)"/>
    <property type="match status" value="1"/>
</dbReference>
<feature type="region of interest" description="Disordered" evidence="2">
    <location>
        <begin position="4165"/>
        <end position="4568"/>
    </location>
</feature>
<feature type="compositionally biased region" description="Basic and acidic residues" evidence="2">
    <location>
        <begin position="4336"/>
        <end position="4352"/>
    </location>
</feature>
<feature type="compositionally biased region" description="Polar residues" evidence="2">
    <location>
        <begin position="4090"/>
        <end position="4112"/>
    </location>
</feature>
<feature type="compositionally biased region" description="Basic and acidic residues" evidence="2">
    <location>
        <begin position="1729"/>
        <end position="1740"/>
    </location>
</feature>
<feature type="compositionally biased region" description="Basic residues" evidence="2">
    <location>
        <begin position="1"/>
        <end position="10"/>
    </location>
</feature>
<feature type="region of interest" description="Disordered" evidence="2">
    <location>
        <begin position="2599"/>
        <end position="2632"/>
    </location>
</feature>
<feature type="region of interest" description="Disordered" evidence="2">
    <location>
        <begin position="473"/>
        <end position="504"/>
    </location>
</feature>
<feature type="compositionally biased region" description="Basic and acidic residues" evidence="2">
    <location>
        <begin position="1025"/>
        <end position="1043"/>
    </location>
</feature>
<feature type="region of interest" description="Disordered" evidence="2">
    <location>
        <begin position="2084"/>
        <end position="2264"/>
    </location>
</feature>
<protein>
    <recommendedName>
        <fullName evidence="5">Involucrin repeat protein</fullName>
    </recommendedName>
</protein>
<feature type="compositionally biased region" description="Polar residues" evidence="2">
    <location>
        <begin position="1011"/>
        <end position="1021"/>
    </location>
</feature>
<name>A0A0D2J4M1_9EURO</name>
<feature type="compositionally biased region" description="Polar residues" evidence="2">
    <location>
        <begin position="1121"/>
        <end position="1137"/>
    </location>
</feature>
<feature type="compositionally biased region" description="Polar residues" evidence="2">
    <location>
        <begin position="2096"/>
        <end position="2105"/>
    </location>
</feature>
<keyword evidence="1" id="KW-0175">Coiled coil</keyword>
<feature type="compositionally biased region" description="Basic and acidic residues" evidence="2">
    <location>
        <begin position="2107"/>
        <end position="2125"/>
    </location>
</feature>
<feature type="compositionally biased region" description="Basic and acidic residues" evidence="2">
    <location>
        <begin position="1795"/>
        <end position="1806"/>
    </location>
</feature>
<feature type="compositionally biased region" description="Polar residues" evidence="2">
    <location>
        <begin position="1522"/>
        <end position="1534"/>
    </location>
</feature>
<feature type="compositionally biased region" description="Basic residues" evidence="2">
    <location>
        <begin position="3860"/>
        <end position="3876"/>
    </location>
</feature>
<sequence>MDKSSSGRHRAGSEASSKSERRRNGEGAFSVGRAVTESATSSSRRKPSQRDDYDGGAAAGAADDTSRPLRTKAYPSAESSYAPALTAEPSEISVQYPDEPTRGSELDRAYKEARRLARKSDRNSRHEMRSIDNDPRKAGRKDSERSRRDSRKSSRSDRKGSTRTYSNDEASLPQNQFPGEVPNTYTRPYRPAGLASDYYGDQGESVAFQPGVRPNPPSIVTSAEQAHLMEPTIEAKPPPEPSSLGQVGAAATYFGGGGYSSDSGLPSTPSKPSQKPNLKPNKPNVHSTHDASPRTSPGLEGNVMMPQIQGASGGNAFTTPATTAAVGAAAEYYSGSGGAMAGSTQYQTPIRPPASAYSNSTPYSAPAGIGGSHEHSNTALYSGAALAGAAAGVHMSAHSHNEPSQGQYHGSATAFYPSSQTTQMSHTHRRKRKGPISKLVDWFRDPEGVAQFERYTEAIGVCKYCFDPMSTPADAPRKHHYRRRRPSSGSRHGSANRVDKTYRYSSDEERWKRSALKKGAVAGLAGYGAAKMGNAYIKSKYDFDDAYSVKSGRPANGTRVGFRGDDKEYERNEWRYSSSQDVRLTKGESGRGNTTSVRSKEKKRRPRRSGSSSSSSSSRGISRGAAISAGVGLAGLALGSEAIDKMRRTSGSRSPSSRKKYSSDRIPPDNSYENLSTTNSGGGLLDFFTSPSANERKGKKPKGLFTWGNGSSSSSDADLAFESRPVRRKISHGRLKKGGARRYRFDSTTELKQLLADGQRLADEGDRRTRKGKGRYDANVNTGRPSYSGSYGDPILDNEPSKHGHEDEWYDTGDDELDLAYGGGISAMQSQETLVQEKRSSRRTLTFEEPPPSASSRPMTEIGSLPVSNGASHERRFPMNHDDLPPMQEIEPRPISDPKYPDKRGRSRGKDPGDASSLSHGRKSSASVPLEQPQPILPVTPFLQGASYNTVDSGRPYPGFQQNDSNLDSLENSQAQPAERKTGHRPAIEISGSTRPRRRDSSPAKLPFRNARNNVSFNLTDEQLENEKRNRHETGRPKAEGGKSRRRKSADAALIMGGAATLGAEILREDSEPASEGRSAKTKRTSPDASDDQLAKIEQELQRLYAERRRLKERSPKQNEEGSNGVSASAPASTETTVVKDKVSTISDDTATPRRKSSLKKTAERDNSPHAESQQERIARMAAQRVKSTSSPVYEDYGAFFVPTELKEHLKEHNDKAEHRDDIEANIVEIVPGAAKSRRQHPFDPFTYRPFGLALDDDPGLHPWPVPMLELIEPTPPGSESHSVQGDASPIITPKSTEASTDMGEPLERKVSSGSKVTWGDHDTYVYEVQTPDDERSEYIPHSGFQKVDHFEAPSPGEAARRDVPYQDEESLPTISRVWTLDDGEAEKLEHEVPVLDDRPQISRTWTVDDIEADQIEHEPPRDKPGDGSEVKIQPKIVEVQPKSSPSPNPLPVSTEREELSQEPSVPEPDEGGRRQAFYNSPSVETPGQSSLTEDGADNLKHPSAADPQKPTDQQHFEQRQNDFQAINQESLEGNTADREIPDTSPAVRVSKSEKRRLERASSSGEAVDPYLSQHTSQDLGKESVAPPSVPGSESVFDYLKDNEGDSAPSASILGLGASTILPADQLTRDTAQPSNAISSKEAEDVDLPSKPKRSSTFDDSRTHRSRSNSKTDYRSDPEDWERSRDSKKLKKSKRGSRSDAGTSSKSSKSRDQGEADEASFRKLRRSRSKDDMLDGDDSRSFSFNGASSNVDSETSSKRSTRAKDEERRPRKHKNRDSDILGNDDSHSIASSPSDLEKRSKEKKSDSFIGRLFSGNKSDVSTSSKKSSRSPESEGRADQDRDIEQEKRKKRKSKEKDLGDATSEPARRTRRNSDPSLEPTSYRTVSRDQSVDDGFVSAEEIPETPLKPEDIEPFLGTSPEMPPPTVISTPMGIDGVSGLASEREPSNPPSAALDTHLDTPTNALSEDNLPSKRLSHEIDELEESSKPGTSTNYPASRRLSAIRTTDGPSSPIVHSSPTAVPLNFRRPPLSPTNPRFSMSSPMASPSSPLTTPRTRQGRPKSTEFRSSKEFRPLYLVERQNFAKASTPEAMEEYPSLPSSKTSSAHPSMEDLRAEAQAREHPDEFTPSRFNAEMFRDRGRRHSYSYWHDNDTRRESPDYLDSRSATPVPGEAQRAWEREKKPKPKYEFHSPSELLQDPALLREVPAMDDGARPASPLPSVVSTDLDQEYMSARSRSLSPRRSRSLSRGRRGTSRSRSTSSIWQDAVTTAATGSALGIAAYEMSKGAHDDQPNEDVVTPTKSQFVVDMTTEAPKQPESRPDDVILEEEVLVRQSPPNVDQTLDSARSQPQPDPPITGETPQSAGVDETGSSEARKRSNESDSTADVATASPEANEKAGDNENAGDTTSLLQEPLKQNSDSSKETMISREIGNGELAESNTSLHDPTPSTQGDVTADAPEDDKTQPSATKAKKLKKSKIARKKKRNTLSFDEELPATPESSLTASDTPANTLDKQETAPAASFSATPLISEDPLIVDDKPHKGYKEPIDEPMDTALSKEADTSAQSEPGQGPSGYFEAGNKLEADPAAPHLIKFDNQLTDASYGDRNLAPEVTVAPASNQLPIPSNNSPETLHADMAKETELSPFEQALEAAVQARGLSEGSTVEAAHQAFQQETDERQVIGDTSLTTVMEENEVPTTAVEKETRWVEDEPTDRSKSSKKARRNAKRASKKSSRSNDQLESQAATDQPVLENAAEIVEQGARPEQNPTEPFLSNIDVSHRMIEHFKEPPNPFGDDFEIQKGESALPTPAAVPQPSLSNIDTTSMENEPAEPQPVALVEPAKPEAEDDDRYSSPKRSKKKKNKDKKNKGASFDWGDAGAERSDSIAESRPSLVPSDSVPDIREDPSESISTEEFIGQTAPLTGENVETSAGQENILASADTRHQDSGDLWRMDSRKTKKRPHKKKSIAWVDEDVGAPTTDEQMNVAAPESQSTEDSRDKPSNALTVSSNTVSRDQSVDEQEPNMQHEDLQEKHNLAPALETNENAPDRVLTSKDMNSSYGVMLPDAQANKNQQEQDQETAREGSGEVVIKELSTKSKKEKNRNDATDIATVTGAAGALLTLDGQNEGSAQIPTTERQVDVGNREGQSNFAIDSASGEEVQTHNESETTEPLPESETVRHIDSLERREQIPRSALAVSDDVKHETSDQTDLPVPSEAPQLIEEGFTDHQIVSEPLEVGELEGAARKETTARDFFLPTSKKKTRNKKPKRSSTFDEASSDAKDKRLGYDGTTKRSSAGPESAESDSQKVPEVPQETALDDAQEFGFKVKPKRKKSKTKRTSFSHDLVSTPEDSADQREKEDESPPAIAEEVAPTPHSSAQPKIANEESEDTAYVSHEPAQATMESEILPTEKPILDDQTTHESTFVEGAPEPQAISVPTDEPRTDEGPSPEDIQISDGREFSVPKTQPMDTSAVTTSTAEDRALNFPGTFDNSREEDRILPSTEPAEEKSRSIFSEGLSESQVQGQIMDEPGKSPQPVSEEPEMSTERTNPPVSLPTPGGVSGDIAEEEWESRSKKNTKNAQPTDEINMPDIPAQPELTEEPSGGSNVPELDVQRKQAEAELDDNWVAKPNKSREEKKKRKPKTKEVSTFAEEDQDVIKNTELEQTEGFESRSENSAPKEILDFHENREKHDPVTQEATSSPELDREPANVQLPTQAEPSRTDKDRGIEAPDDRGERMATKKESNFLDTDDHPQPRATESPPENEGQGAQPISGPIEADSESRGDDDKGSNTKSSIMDTKNKRSSTVGDSVSDPASKRAEIESSVTSYAAMDTSTERIDAIDEANQAPTEPIAEKEWGTSTTLAKERKKITKTNTKKNKKRATIPLQGAQESSGTQSLAEDSATLNVDWPSPSSTKTKKKNKKKRPTLDEGVVQPPEASMQIAGKDELDFKQPDAVMAETSVANSESTPANVSSKDESDSTPTLKDSEMSKPSATGDDDVEMEITEARSTDRNDLPASQTHFSRTASPEPMEALDAGEETPIIKPDVTPGHHLAPEKPKVKRNESTKDKKVSKKEKRKSVLPWESTDQETSETAERSGTQTEENASHFTHTQDAQGISTPLKEPVTSIQDEPQVDPISREMPTMPTYSDQNIIAEEPANEMEITMSTAPPDDIVMAEDHGKTSMPLTEHPGITPSQEEPTDFTAQPIEDISGGMTITDRQDIPDERGLADNDTDVAMKDNGPPKRKESKNKKRSKKERRIFEFNGTEEVAPLTLEATGTQQVETANTMPEESMDVFNQPLQVPETDQPTDDVENMSDVSASTRERRKRRRSPLAWSGEEPADLPKDRSLTPPPDHDDIMDTALGVAAGLGFGSGEHDPTRESRPKSVSPARQPSAGWSFAKFGPVGGLAQSDLNRDSGVQFESPLLPGGQFASQRDSGFIPGHVDDNTGVSGSTDVDNRADILLRPTRPQSPTSSTEDVSRSSPSRSHQEEVAVLETPRRKPSPVESTSKDPSSVLFNSSPADPTPTINTVSARSPEPILSPLRRSPSVHGRHHNRDELRQKAKAILEPQRSDQLASNLIDRAAAAEVSRSTFEPPAHDTMNPVFSPTRNPLNPIREDTIEASSTVREASPFSEPPAKDDNGTAGLVAAIGAAGSVGASLSGLSRDSTGAKSLGRSMSRTSLRNLRGTNLISPYDPANFASGSSQMPVNDKDPGESVTRGRDMAEVYDGYGSYPGSPRSPTRPPSVRRRQSMQQIKDLEARLDQLASENRALAEAKMMAEQHLEQAHFERNRSENSAEALRTTAAHLQERDAEIARLKEEIASLIATHESLKKEHEQNLLAIRQEHEQARSQWEESSRELDTLRSRHTELSTGMESIVKHEIDTALVEKNAEIERLREELETARENIRELQSKILEKGVDGVVVFRDEDYFDSACQKLCQQVQAWVLRFSKYSDTRICRTTNEVRDDKIVDRFDNAILDGSDVDVYLADRVKRRDVFMSVVMSMIWEYVFTRYLFGMDREQRQKLKQLEKNLGEVGPASAVRQWRALTLTLLCKRESFKAQRESDTEAVAIEIFATLSKFLPPPHNLEQQIVGSLRNVMHAAVDLSIEMRTQRAEYVMLPPLQPEYDTNGDLVRKVYFNASLMNERSGETTSNEELEQNQAVVRMVLFPLVVKKGDDNGFGDEEIVVCPAQVLIARPDKGKKVKASTRVASGGSQVDRMSVDTRSLRAPSTHSLGAVSGIDMNDNVF</sequence>
<feature type="compositionally biased region" description="Low complexity" evidence="2">
    <location>
        <begin position="609"/>
        <end position="621"/>
    </location>
</feature>
<feature type="region of interest" description="Disordered" evidence="2">
    <location>
        <begin position="831"/>
        <end position="1184"/>
    </location>
</feature>
<feature type="compositionally biased region" description="Polar residues" evidence="2">
    <location>
        <begin position="3121"/>
        <end position="3131"/>
    </location>
</feature>
<feature type="compositionally biased region" description="Polar residues" evidence="2">
    <location>
        <begin position="779"/>
        <end position="789"/>
    </location>
</feature>
<feature type="compositionally biased region" description="Polar residues" evidence="2">
    <location>
        <begin position="1629"/>
        <end position="1639"/>
    </location>
</feature>
<feature type="compositionally biased region" description="Basic residues" evidence="2">
    <location>
        <begin position="2849"/>
        <end position="2864"/>
    </location>
</feature>
<dbReference type="GeneID" id="25289816"/>
<feature type="compositionally biased region" description="Low complexity" evidence="2">
    <location>
        <begin position="3105"/>
        <end position="3119"/>
    </location>
</feature>
<feature type="compositionally biased region" description="Basic and acidic residues" evidence="2">
    <location>
        <begin position="2173"/>
        <end position="2189"/>
    </location>
</feature>
<feature type="region of interest" description="Disordered" evidence="2">
    <location>
        <begin position="1"/>
        <end position="302"/>
    </location>
</feature>
<feature type="compositionally biased region" description="Basic and acidic residues" evidence="2">
    <location>
        <begin position="1776"/>
        <end position="1787"/>
    </location>
</feature>
<feature type="compositionally biased region" description="Polar residues" evidence="2">
    <location>
        <begin position="265"/>
        <end position="276"/>
    </location>
</feature>
<feature type="compositionally biased region" description="Basic and acidic residues" evidence="2">
    <location>
        <begin position="1829"/>
        <end position="1847"/>
    </location>
</feature>
<feature type="compositionally biased region" description="Polar residues" evidence="2">
    <location>
        <begin position="2811"/>
        <end position="2822"/>
    </location>
</feature>
<dbReference type="PANTHER" id="PTHR40641:SF2">
    <property type="entry name" value="INVOLUCRIN REPEAT PROTEIN"/>
    <property type="match status" value="1"/>
</dbReference>
<feature type="compositionally biased region" description="Basic and acidic residues" evidence="2">
    <location>
        <begin position="872"/>
        <end position="913"/>
    </location>
</feature>
<feature type="compositionally biased region" description="Basic and acidic residues" evidence="2">
    <location>
        <begin position="3171"/>
        <end position="3185"/>
    </location>
</feature>
<feature type="compositionally biased region" description="Basic and acidic residues" evidence="2">
    <location>
        <begin position="2533"/>
        <end position="2545"/>
    </location>
</feature>
<feature type="compositionally biased region" description="Basic and acidic residues" evidence="2">
    <location>
        <begin position="1854"/>
        <end position="1873"/>
    </location>
</feature>
<gene>
    <name evidence="3" type="ORF">Z518_01745</name>
</gene>
<feature type="compositionally biased region" description="Polar residues" evidence="2">
    <location>
        <begin position="4010"/>
        <end position="4020"/>
    </location>
</feature>
<feature type="compositionally biased region" description="Basic and acidic residues" evidence="2">
    <location>
        <begin position="2936"/>
        <end position="2951"/>
    </location>
</feature>
<dbReference type="InterPro" id="IPR053268">
    <property type="entry name" value="Woronin_anchor"/>
</dbReference>
<feature type="compositionally biased region" description="Basic and acidic residues" evidence="2">
    <location>
        <begin position="1551"/>
        <end position="1560"/>
    </location>
</feature>
<feature type="compositionally biased region" description="Basic residues" evidence="2">
    <location>
        <begin position="2952"/>
        <end position="2962"/>
    </location>
</feature>
<feature type="compositionally biased region" description="Basic and acidic residues" evidence="2">
    <location>
        <begin position="2697"/>
        <end position="2713"/>
    </location>
</feature>
<organism evidence="3 4">
    <name type="scientific">Rhinocladiella mackenziei CBS 650.93</name>
    <dbReference type="NCBI Taxonomy" id="1442369"/>
    <lineage>
        <taxon>Eukaryota</taxon>
        <taxon>Fungi</taxon>
        <taxon>Dikarya</taxon>
        <taxon>Ascomycota</taxon>
        <taxon>Pezizomycotina</taxon>
        <taxon>Eurotiomycetes</taxon>
        <taxon>Chaetothyriomycetidae</taxon>
        <taxon>Chaetothyriales</taxon>
        <taxon>Herpotrichiellaceae</taxon>
        <taxon>Rhinocladiella</taxon>
    </lineage>
</organism>
<feature type="region of interest" description="Disordered" evidence="2">
    <location>
        <begin position="1390"/>
        <end position="1612"/>
    </location>
</feature>
<feature type="compositionally biased region" description="Basic residues" evidence="2">
    <location>
        <begin position="477"/>
        <end position="486"/>
    </location>
</feature>
<feature type="compositionally biased region" description="Basic and acidic residues" evidence="2">
    <location>
        <begin position="3020"/>
        <end position="3030"/>
    </location>
</feature>
<dbReference type="STRING" id="1442369.A0A0D2J4M1"/>
<feature type="compositionally biased region" description="Basic and acidic residues" evidence="2">
    <location>
        <begin position="1093"/>
        <end position="1120"/>
    </location>
</feature>
<feature type="compositionally biased region" description="Basic and acidic residues" evidence="2">
    <location>
        <begin position="4703"/>
        <end position="4718"/>
    </location>
</feature>
<feature type="compositionally biased region" description="Polar residues" evidence="2">
    <location>
        <begin position="2998"/>
        <end position="3010"/>
    </location>
</feature>
<dbReference type="EMBL" id="KN847475">
    <property type="protein sequence ID" value="KIX10661.1"/>
    <property type="molecule type" value="Genomic_DNA"/>
</dbReference>
<evidence type="ECO:0000256" key="1">
    <source>
        <dbReference type="SAM" id="Coils"/>
    </source>
</evidence>
<feature type="compositionally biased region" description="Basic and acidic residues" evidence="2">
    <location>
        <begin position="4212"/>
        <end position="4239"/>
    </location>
</feature>
<feature type="compositionally biased region" description="Low complexity" evidence="2">
    <location>
        <begin position="2037"/>
        <end position="2048"/>
    </location>
</feature>
<dbReference type="HOGENOM" id="CLU_000055_0_0_1"/>
<feature type="compositionally biased region" description="Basic residues" evidence="2">
    <location>
        <begin position="2714"/>
        <end position="2730"/>
    </location>
</feature>
<feature type="compositionally biased region" description="Polar residues" evidence="2">
    <location>
        <begin position="4462"/>
        <end position="4480"/>
    </location>
</feature>
<feature type="compositionally biased region" description="Basic and acidic residues" evidence="2">
    <location>
        <begin position="4368"/>
        <end position="4378"/>
    </location>
</feature>
<dbReference type="Proteomes" id="UP000053617">
    <property type="component" value="Unassembled WGS sequence"/>
</dbReference>
<feature type="compositionally biased region" description="Basic and acidic residues" evidence="2">
    <location>
        <begin position="99"/>
        <end position="160"/>
    </location>
</feature>
<feature type="region of interest" description="Disordered" evidence="2">
    <location>
        <begin position="573"/>
        <end position="621"/>
    </location>
</feature>
<feature type="compositionally biased region" description="Polar residues" evidence="2">
    <location>
        <begin position="3458"/>
        <end position="3472"/>
    </location>
</feature>
<keyword evidence="4" id="KW-1185">Reference proteome</keyword>
<feature type="compositionally biased region" description="Polar residues" evidence="2">
    <location>
        <begin position="162"/>
        <end position="177"/>
    </location>
</feature>
<feature type="compositionally biased region" description="Basic and acidic residues" evidence="2">
    <location>
        <begin position="3074"/>
        <end position="3101"/>
    </location>
</feature>
<evidence type="ECO:0000313" key="3">
    <source>
        <dbReference type="EMBL" id="KIX10661.1"/>
    </source>
</evidence>
<feature type="compositionally biased region" description="Polar residues" evidence="2">
    <location>
        <begin position="2495"/>
        <end position="2509"/>
    </location>
</feature>
<feature type="coiled-coil region" evidence="1">
    <location>
        <begin position="4873"/>
        <end position="4907"/>
    </location>
</feature>
<dbReference type="RefSeq" id="XP_013277797.1">
    <property type="nucleotide sequence ID" value="XM_013422343.1"/>
</dbReference>
<feature type="compositionally biased region" description="Basic residues" evidence="2">
    <location>
        <begin position="3322"/>
        <end position="3335"/>
    </location>
</feature>
<feature type="region of interest" description="Disordered" evidence="2">
    <location>
        <begin position="2281"/>
        <end position="2579"/>
    </location>
</feature>
<feature type="compositionally biased region" description="Basic residues" evidence="2">
    <location>
        <begin position="4240"/>
        <end position="4252"/>
    </location>
</feature>
<feature type="compositionally biased region" description="Basic and acidic residues" evidence="2">
    <location>
        <begin position="3999"/>
        <end position="4008"/>
    </location>
</feature>
<feature type="compositionally biased region" description="Basic and acidic residues" evidence="2">
    <location>
        <begin position="1670"/>
        <end position="1687"/>
    </location>
</feature>
<feature type="compositionally biased region" description="Basic and acidic residues" evidence="2">
    <location>
        <begin position="3774"/>
        <end position="3784"/>
    </location>
</feature>
<feature type="compositionally biased region" description="Polar residues" evidence="2">
    <location>
        <begin position="1478"/>
        <end position="1493"/>
    </location>
</feature>
<feature type="region of interest" description="Disordered" evidence="2">
    <location>
        <begin position="4584"/>
        <end position="4637"/>
    </location>
</feature>
<feature type="region of interest" description="Disordered" evidence="2">
    <location>
        <begin position="1275"/>
        <end position="1315"/>
    </location>
</feature>
<feature type="compositionally biased region" description="Basic and acidic residues" evidence="2">
    <location>
        <begin position="3674"/>
        <end position="3688"/>
    </location>
</feature>
<feature type="compositionally biased region" description="Polar residues" evidence="2">
    <location>
        <begin position="2435"/>
        <end position="2450"/>
    </location>
</feature>
<feature type="compositionally biased region" description="Basic and acidic residues" evidence="2">
    <location>
        <begin position="1415"/>
        <end position="1430"/>
    </location>
</feature>
<feature type="compositionally biased region" description="Polar residues" evidence="2">
    <location>
        <begin position="3883"/>
        <end position="3899"/>
    </location>
</feature>
<feature type="compositionally biased region" description="Basic and acidic residues" evidence="2">
    <location>
        <begin position="2774"/>
        <end position="2784"/>
    </location>
</feature>
<evidence type="ECO:0000256" key="2">
    <source>
        <dbReference type="SAM" id="MobiDB-lite"/>
    </source>
</evidence>
<accession>A0A0D2J4M1</accession>
<feature type="compositionally biased region" description="Polar residues" evidence="2">
    <location>
        <begin position="4270"/>
        <end position="4283"/>
    </location>
</feature>
<feature type="compositionally biased region" description="Polar residues" evidence="2">
    <location>
        <begin position="2401"/>
        <end position="2417"/>
    </location>
</feature>
<dbReference type="VEuPathDB" id="FungiDB:Z518_01745"/>
<feature type="compositionally biased region" description="Polar residues" evidence="2">
    <location>
        <begin position="916"/>
        <end position="927"/>
    </location>
</feature>
<feature type="compositionally biased region" description="Basic and acidic residues" evidence="2">
    <location>
        <begin position="3714"/>
        <end position="3748"/>
    </location>
</feature>
<feature type="region of interest" description="Disordered" evidence="2">
    <location>
        <begin position="758"/>
        <end position="815"/>
    </location>
</feature>
<feature type="compositionally biased region" description="Polar residues" evidence="2">
    <location>
        <begin position="2332"/>
        <end position="2347"/>
    </location>
</feature>
<feature type="region of interest" description="Disordered" evidence="2">
    <location>
        <begin position="4692"/>
        <end position="4746"/>
    </location>
</feature>
<feature type="compositionally biased region" description="Basic and acidic residues" evidence="2">
    <location>
        <begin position="1161"/>
        <end position="1179"/>
    </location>
</feature>
<feature type="compositionally biased region" description="Basic and acidic residues" evidence="2">
    <location>
        <begin position="1390"/>
        <end position="1401"/>
    </location>
</feature>
<feature type="compositionally biased region" description="Low complexity" evidence="2">
    <location>
        <begin position="73"/>
        <end position="84"/>
    </location>
</feature>
<feature type="compositionally biased region" description="Polar residues" evidence="2">
    <location>
        <begin position="4499"/>
        <end position="4527"/>
    </location>
</feature>
<feature type="compositionally biased region" description="Polar residues" evidence="2">
    <location>
        <begin position="1741"/>
        <end position="1754"/>
    </location>
</feature>
<feature type="region of interest" description="Disordered" evidence="2">
    <location>
        <begin position="1331"/>
        <end position="1373"/>
    </location>
</feature>
<proteinExistence type="predicted"/>
<feature type="compositionally biased region" description="Polar residues" evidence="2">
    <location>
        <begin position="2613"/>
        <end position="2627"/>
    </location>
</feature>
<feature type="compositionally biased region" description="Basic and acidic residues" evidence="2">
    <location>
        <begin position="2147"/>
        <end position="2160"/>
    </location>
</feature>
<evidence type="ECO:0008006" key="5">
    <source>
        <dbReference type="Google" id="ProtNLM"/>
    </source>
</evidence>
<feature type="compositionally biased region" description="Basic and acidic residues" evidence="2">
    <location>
        <begin position="4047"/>
        <end position="4063"/>
    </location>
</feature>
<feature type="compositionally biased region" description="Polar residues" evidence="2">
    <location>
        <begin position="3955"/>
        <end position="3967"/>
    </location>
</feature>
<dbReference type="OrthoDB" id="5365701at2759"/>
<feature type="compositionally biased region" description="Basic residues" evidence="2">
    <location>
        <begin position="2467"/>
        <end position="2483"/>
    </location>
</feature>
<feature type="region of interest" description="Disordered" evidence="2">
    <location>
        <begin position="1625"/>
        <end position="2068"/>
    </location>
</feature>
<feature type="compositionally biased region" description="Basic residues" evidence="2">
    <location>
        <begin position="3910"/>
        <end position="3919"/>
    </location>
</feature>
<feature type="compositionally biased region" description="Polar residues" evidence="2">
    <location>
        <begin position="3785"/>
        <end position="3803"/>
    </location>
</feature>
<feature type="compositionally biased region" description="Polar residues" evidence="2">
    <location>
        <begin position="2002"/>
        <end position="2018"/>
    </location>
</feature>
<feature type="compositionally biased region" description="Basic residues" evidence="2">
    <location>
        <begin position="4064"/>
        <end position="4073"/>
    </location>
</feature>
<evidence type="ECO:0000313" key="4">
    <source>
        <dbReference type="Proteomes" id="UP000053617"/>
    </source>
</evidence>
<feature type="region of interest" description="Disordered" evidence="2">
    <location>
        <begin position="645"/>
        <end position="719"/>
    </location>
</feature>
<feature type="compositionally biased region" description="Basic residues" evidence="2">
    <location>
        <begin position="3253"/>
        <end position="3264"/>
    </location>
</feature>
<feature type="compositionally biased region" description="Basic residues" evidence="2">
    <location>
        <begin position="2237"/>
        <end position="2252"/>
    </location>
</feature>
<feature type="compositionally biased region" description="Polar residues" evidence="2">
    <location>
        <begin position="960"/>
        <end position="976"/>
    </location>
</feature>
<feature type="region of interest" description="Disordered" evidence="2">
    <location>
        <begin position="2657"/>
        <end position="4144"/>
    </location>
</feature>
<reference evidence="3 4" key="1">
    <citation type="submission" date="2015-01" db="EMBL/GenBank/DDBJ databases">
        <title>The Genome Sequence of Rhinocladiella mackenzie CBS 650.93.</title>
        <authorList>
            <consortium name="The Broad Institute Genomics Platform"/>
            <person name="Cuomo C."/>
            <person name="de Hoog S."/>
            <person name="Gorbushina A."/>
            <person name="Stielow B."/>
            <person name="Teixiera M."/>
            <person name="Abouelleil A."/>
            <person name="Chapman S.B."/>
            <person name="Priest M."/>
            <person name="Young S.K."/>
            <person name="Wortman J."/>
            <person name="Nusbaum C."/>
            <person name="Birren B."/>
        </authorList>
    </citation>
    <scope>NUCLEOTIDE SEQUENCE [LARGE SCALE GENOMIC DNA]</scope>
    <source>
        <strain evidence="3 4">CBS 650.93</strain>
    </source>
</reference>